<dbReference type="InterPro" id="IPR050764">
    <property type="entry name" value="CbbQ/NirQ/NorQ/GpvN"/>
</dbReference>
<dbReference type="PIRSF" id="PIRSF002849">
    <property type="entry name" value="AAA_ATPase_chaperone_MoxR_prd"/>
    <property type="match status" value="1"/>
</dbReference>
<dbReference type="OrthoDB" id="9808397at2"/>
<dbReference type="GO" id="GO:0016887">
    <property type="term" value="F:ATP hydrolysis activity"/>
    <property type="evidence" value="ECO:0007669"/>
    <property type="project" value="InterPro"/>
</dbReference>
<dbReference type="Proteomes" id="UP000197424">
    <property type="component" value="Chromosome"/>
</dbReference>
<dbReference type="PANTHER" id="PTHR42759">
    <property type="entry name" value="MOXR FAMILY PROTEIN"/>
    <property type="match status" value="1"/>
</dbReference>
<organism evidence="6 7">
    <name type="scientific">Laribacter hongkongensis</name>
    <dbReference type="NCBI Taxonomy" id="168471"/>
    <lineage>
        <taxon>Bacteria</taxon>
        <taxon>Pseudomonadati</taxon>
        <taxon>Pseudomonadota</taxon>
        <taxon>Betaproteobacteria</taxon>
        <taxon>Neisseriales</taxon>
        <taxon>Aquaspirillaceae</taxon>
        <taxon>Laribacter</taxon>
    </lineage>
</organism>
<evidence type="ECO:0000256" key="3">
    <source>
        <dbReference type="ARBA" id="ARBA00061607"/>
    </source>
</evidence>
<protein>
    <submittedName>
        <fullName evidence="6">ATPase associated with various cellular activities AAA_3</fullName>
    </submittedName>
</protein>
<evidence type="ECO:0000256" key="2">
    <source>
        <dbReference type="ARBA" id="ARBA00022840"/>
    </source>
</evidence>
<keyword evidence="1" id="KW-0547">Nucleotide-binding</keyword>
<accession>A0A248LL07</accession>
<comment type="similarity">
    <text evidence="3">Belongs to the MoxR family.</text>
</comment>
<feature type="domain" description="ATPase AAA-3" evidence="4">
    <location>
        <begin position="34"/>
        <end position="164"/>
    </location>
</feature>
<dbReference type="SUPFAM" id="SSF52540">
    <property type="entry name" value="P-loop containing nucleoside triphosphate hydrolases"/>
    <property type="match status" value="1"/>
</dbReference>
<dbReference type="PANTHER" id="PTHR42759:SF5">
    <property type="entry name" value="METHANOL DEHYDROGENASE REGULATOR"/>
    <property type="match status" value="1"/>
</dbReference>
<dbReference type="RefSeq" id="WP_088861323.1">
    <property type="nucleotide sequence ID" value="NZ_CP022115.1"/>
</dbReference>
<evidence type="ECO:0000313" key="7">
    <source>
        <dbReference type="Proteomes" id="UP000197424"/>
    </source>
</evidence>
<dbReference type="Pfam" id="PF07726">
    <property type="entry name" value="AAA_3"/>
    <property type="match status" value="1"/>
</dbReference>
<dbReference type="FunFam" id="3.40.50.300:FF:000640">
    <property type="entry name" value="MoxR family ATPase"/>
    <property type="match status" value="1"/>
</dbReference>
<feature type="domain" description="ChlI/MoxR AAA lid" evidence="5">
    <location>
        <begin position="234"/>
        <end position="281"/>
    </location>
</feature>
<dbReference type="EMBL" id="CP022115">
    <property type="protein sequence ID" value="ASJ25480.1"/>
    <property type="molecule type" value="Genomic_DNA"/>
</dbReference>
<keyword evidence="2" id="KW-0067">ATP-binding</keyword>
<evidence type="ECO:0000256" key="1">
    <source>
        <dbReference type="ARBA" id="ARBA00022741"/>
    </source>
</evidence>
<evidence type="ECO:0000313" key="6">
    <source>
        <dbReference type="EMBL" id="ASJ25480.1"/>
    </source>
</evidence>
<dbReference type="InterPro" id="IPR041628">
    <property type="entry name" value="ChlI/MoxR_AAA_lid"/>
</dbReference>
<gene>
    <name evidence="6" type="ORF">LHGZ1_2649</name>
</gene>
<reference evidence="7" key="1">
    <citation type="submission" date="2017-06" db="EMBL/GenBank/DDBJ databases">
        <title>Whole genome sequence of Laribacter hongkongensis LHGZ1.</title>
        <authorList>
            <person name="Chen D."/>
            <person name="Wu H."/>
            <person name="Chen J."/>
        </authorList>
    </citation>
    <scope>NUCLEOTIDE SEQUENCE [LARGE SCALE GENOMIC DNA]</scope>
    <source>
        <strain evidence="7">LHGZ1</strain>
    </source>
</reference>
<name>A0A248LL07_9NEIS</name>
<dbReference type="Gene3D" id="1.10.8.80">
    <property type="entry name" value="Magnesium chelatase subunit I, C-Terminal domain"/>
    <property type="match status" value="1"/>
</dbReference>
<dbReference type="GO" id="GO:0005524">
    <property type="term" value="F:ATP binding"/>
    <property type="evidence" value="ECO:0007669"/>
    <property type="project" value="UniProtKB-KW"/>
</dbReference>
<dbReference type="AlphaFoldDB" id="A0A248LL07"/>
<evidence type="ECO:0000259" key="4">
    <source>
        <dbReference type="Pfam" id="PF07726"/>
    </source>
</evidence>
<dbReference type="InterPro" id="IPR011703">
    <property type="entry name" value="ATPase_AAA-3"/>
</dbReference>
<evidence type="ECO:0000259" key="5">
    <source>
        <dbReference type="Pfam" id="PF17863"/>
    </source>
</evidence>
<proteinExistence type="inferred from homology"/>
<dbReference type="Pfam" id="PF17863">
    <property type="entry name" value="AAA_lid_2"/>
    <property type="match status" value="1"/>
</dbReference>
<dbReference type="Gene3D" id="3.40.50.300">
    <property type="entry name" value="P-loop containing nucleotide triphosphate hydrolases"/>
    <property type="match status" value="1"/>
</dbReference>
<sequence length="295" mass="31622">MPAFQPVLAQLNRVILGKPDTVRLALTCLIAGGHLLLEDIPGVGKTTLAQALARSLGLAFRRVQFTSDLLPADLTGVNVFDRSSGQFRFEPGPLFSQLVLADEINRASPRTQSALLEAMEERQVSVDGVTRPLPDPFVVIATQNPGEQIGVFPLPESQRDRFLMCLRLGYPDPEAERRLLAGEAPSALLAQLLPVMDASGLAEARQAAARLYAAPALLDYLLALLHASRGAGAPGLSPRAGLAVLASARVWGWLAGREMILPEDVQAVFPAVASHRLGEDGEARARHLLTRIMPA</sequence>
<dbReference type="InterPro" id="IPR027417">
    <property type="entry name" value="P-loop_NTPase"/>
</dbReference>